<reference evidence="2" key="3">
    <citation type="submission" date="2017-01" db="EMBL/GenBank/DDBJ databases">
        <authorList>
            <person name="Mah S.A."/>
            <person name="Swanson W.J."/>
            <person name="Moy G.W."/>
            <person name="Vacquier V.D."/>
        </authorList>
    </citation>
    <scope>NUCLEOTIDE SEQUENCE [LARGE SCALE GENOMIC DNA]</scope>
    <source>
        <strain evidence="2">MT1</strain>
    </source>
</reference>
<evidence type="ECO:0000313" key="3">
    <source>
        <dbReference type="EMBL" id="SDP72148.1"/>
    </source>
</evidence>
<evidence type="ECO:0000313" key="1">
    <source>
        <dbReference type="EMBL" id="KAB0488602.1"/>
    </source>
</evidence>
<dbReference type="AlphaFoldDB" id="A0A1H0V1U1"/>
<keyword evidence="4" id="KW-1185">Reference proteome</keyword>
<reference evidence="4" key="2">
    <citation type="submission" date="2017-01" db="EMBL/GenBank/DDBJ databases">
        <authorList>
            <person name="Poblete-Castro I."/>
        </authorList>
    </citation>
    <scope>NUCLEOTIDE SEQUENCE [LARGE SCALE GENOMIC DNA]</scope>
    <source>
        <strain evidence="4">DSM 18361 / CCUG 53116 / MT1</strain>
    </source>
</reference>
<evidence type="ECO:0000313" key="2">
    <source>
        <dbReference type="EMBL" id="OLU06096.1"/>
    </source>
</evidence>
<accession>A0A1H0V1U1</accession>
<protein>
    <submittedName>
        <fullName evidence="3">Uncharacterized protein</fullName>
    </submittedName>
</protein>
<proteinExistence type="predicted"/>
<sequence>MEVIAHYNVNSDDFALFVKLLPQKLMFLVDSRPDRDHKVVHRSANDEILITFIRRHQPSAWKPEFKVFIEGENWGSLNGTLFDDVAALAYAIQKRGLQQVEF</sequence>
<evidence type="ECO:0000313" key="6">
    <source>
        <dbReference type="Proteomes" id="UP000460142"/>
    </source>
</evidence>
<dbReference type="Proteomes" id="UP000198549">
    <property type="component" value="Chromosome I"/>
</dbReference>
<reference evidence="1 6" key="4">
    <citation type="submission" date="2019-09" db="EMBL/GenBank/DDBJ databases">
        <title>Draft genome sequences of 48 bacterial type strains from the CCUG.</title>
        <authorList>
            <person name="Tunovic T."/>
            <person name="Pineiro-Iglesias B."/>
            <person name="Unosson C."/>
            <person name="Inganas E."/>
            <person name="Ohlen M."/>
            <person name="Cardew S."/>
            <person name="Jensie-Markopoulos S."/>
            <person name="Salva-Serra F."/>
            <person name="Jaen-Luchoro D."/>
            <person name="Karlsson R."/>
            <person name="Svensson-Stadler L."/>
            <person name="Chun J."/>
            <person name="Moore E."/>
        </authorList>
    </citation>
    <scope>NUCLEOTIDE SEQUENCE [LARGE SCALE GENOMIC DNA]</scope>
    <source>
        <strain evidence="1 6">CCUG 53116</strain>
    </source>
</reference>
<dbReference type="RefSeq" id="WP_075944756.1">
    <property type="nucleotide sequence ID" value="NZ_LT629709.1"/>
</dbReference>
<dbReference type="EMBL" id="MSTQ01000001">
    <property type="protein sequence ID" value="OLU06096.1"/>
    <property type="molecule type" value="Genomic_DNA"/>
</dbReference>
<dbReference type="EMBL" id="VZPS01000001">
    <property type="protein sequence ID" value="KAB0488602.1"/>
    <property type="molecule type" value="Genomic_DNA"/>
</dbReference>
<organism evidence="3 5">
    <name type="scientific">Pseudomonas reinekei</name>
    <dbReference type="NCBI Taxonomy" id="395598"/>
    <lineage>
        <taxon>Bacteria</taxon>
        <taxon>Pseudomonadati</taxon>
        <taxon>Pseudomonadota</taxon>
        <taxon>Gammaproteobacteria</taxon>
        <taxon>Pseudomonadales</taxon>
        <taxon>Pseudomonadaceae</taxon>
        <taxon>Pseudomonas</taxon>
    </lineage>
</organism>
<evidence type="ECO:0000313" key="5">
    <source>
        <dbReference type="Proteomes" id="UP000198549"/>
    </source>
</evidence>
<name>A0A1H0V1U1_PSERE</name>
<dbReference type="EMBL" id="LT629709">
    <property type="protein sequence ID" value="SDP72148.1"/>
    <property type="molecule type" value="Genomic_DNA"/>
</dbReference>
<dbReference type="Proteomes" id="UP000186756">
    <property type="component" value="Unassembled WGS sequence"/>
</dbReference>
<dbReference type="Proteomes" id="UP000460142">
    <property type="component" value="Unassembled WGS sequence"/>
</dbReference>
<evidence type="ECO:0000313" key="4">
    <source>
        <dbReference type="Proteomes" id="UP000186756"/>
    </source>
</evidence>
<reference evidence="3 5" key="1">
    <citation type="submission" date="2016-10" db="EMBL/GenBank/DDBJ databases">
        <authorList>
            <person name="de Groot N.N."/>
        </authorList>
    </citation>
    <scope>NUCLEOTIDE SEQUENCE [LARGE SCALE GENOMIC DNA]</scope>
    <source>
        <strain evidence="3 5">BS3776</strain>
    </source>
</reference>
<gene>
    <name evidence="2" type="ORF">BVK86_01700</name>
    <name evidence="1" type="ORF">F7R15_01705</name>
    <name evidence="3" type="ORF">SAMN04490202_5786</name>
</gene>
<dbReference type="OrthoDB" id="7018076at2"/>